<feature type="region of interest" description="Disordered" evidence="1">
    <location>
        <begin position="124"/>
        <end position="151"/>
    </location>
</feature>
<feature type="transmembrane region" description="Helical" evidence="2">
    <location>
        <begin position="6"/>
        <end position="33"/>
    </location>
</feature>
<feature type="transmembrane region" description="Helical" evidence="2">
    <location>
        <begin position="932"/>
        <end position="949"/>
    </location>
</feature>
<dbReference type="HOGENOM" id="CLU_006561_0_0_6"/>
<feature type="region of interest" description="Disordered" evidence="1">
    <location>
        <begin position="60"/>
        <end position="112"/>
    </location>
</feature>
<dbReference type="Proteomes" id="UP000009102">
    <property type="component" value="Chromosome"/>
</dbReference>
<feature type="transmembrane region" description="Helical" evidence="2">
    <location>
        <begin position="282"/>
        <end position="299"/>
    </location>
</feature>
<feature type="transmembrane region" description="Helical" evidence="2">
    <location>
        <begin position="612"/>
        <end position="633"/>
    </location>
</feature>
<feature type="compositionally biased region" description="Low complexity" evidence="1">
    <location>
        <begin position="67"/>
        <end position="87"/>
    </location>
</feature>
<reference evidence="3 4" key="1">
    <citation type="submission" date="2009-10" db="EMBL/GenBank/DDBJ databases">
        <title>Complete sequence of Halothiobacillus neapolitanus c2.</title>
        <authorList>
            <consortium name="US DOE Joint Genome Institute"/>
            <person name="Lucas S."/>
            <person name="Copeland A."/>
            <person name="Lapidus A."/>
            <person name="Glavina del Rio T."/>
            <person name="Tice H."/>
            <person name="Bruce D."/>
            <person name="Goodwin L."/>
            <person name="Pitluck S."/>
            <person name="Davenport K."/>
            <person name="Brettin T."/>
            <person name="Detter J.C."/>
            <person name="Han C."/>
            <person name="Tapia R."/>
            <person name="Larimer F."/>
            <person name="Land M."/>
            <person name="Hauser L."/>
            <person name="Kyrpides N."/>
            <person name="Mikhailova N."/>
            <person name="Kerfeld C."/>
            <person name="Cannon G."/>
            <person name="Heinhort S."/>
        </authorList>
    </citation>
    <scope>NUCLEOTIDE SEQUENCE [LARGE SCALE GENOMIC DNA]</scope>
    <source>
        <strain evidence="4">ATCC 23641 / c2</strain>
    </source>
</reference>
<feature type="transmembrane region" description="Helical" evidence="2">
    <location>
        <begin position="903"/>
        <end position="920"/>
    </location>
</feature>
<feature type="transmembrane region" description="Helical" evidence="2">
    <location>
        <begin position="583"/>
        <end position="600"/>
    </location>
</feature>
<dbReference type="PIRSF" id="PIRSF035905">
    <property type="entry name" value="UCP035905_mp"/>
    <property type="match status" value="1"/>
</dbReference>
<feature type="transmembrane region" description="Helical" evidence="2">
    <location>
        <begin position="525"/>
        <end position="544"/>
    </location>
</feature>
<dbReference type="STRING" id="555778.Hneap_1987"/>
<evidence type="ECO:0000313" key="4">
    <source>
        <dbReference type="Proteomes" id="UP000009102"/>
    </source>
</evidence>
<dbReference type="EMBL" id="CP001801">
    <property type="protein sequence ID" value="ACX96809.1"/>
    <property type="molecule type" value="Genomic_DNA"/>
</dbReference>
<feature type="transmembrane region" description="Helical" evidence="2">
    <location>
        <begin position="639"/>
        <end position="657"/>
    </location>
</feature>
<dbReference type="PANTHER" id="PTHR38434">
    <property type="entry name" value="BLL2549 PROTEIN"/>
    <property type="match status" value="1"/>
</dbReference>
<feature type="transmembrane region" description="Helical" evidence="2">
    <location>
        <begin position="678"/>
        <end position="704"/>
    </location>
</feature>
<dbReference type="InterPro" id="IPR019286">
    <property type="entry name" value="DUF2339_TM"/>
</dbReference>
<evidence type="ECO:0000256" key="1">
    <source>
        <dbReference type="SAM" id="MobiDB-lite"/>
    </source>
</evidence>
<feature type="transmembrane region" description="Helical" evidence="2">
    <location>
        <begin position="360"/>
        <end position="377"/>
    </location>
</feature>
<accession>D0KVH9</accession>
<feature type="transmembrane region" description="Helical" evidence="2">
    <location>
        <begin position="444"/>
        <end position="465"/>
    </location>
</feature>
<feature type="transmembrane region" description="Helical" evidence="2">
    <location>
        <begin position="172"/>
        <end position="192"/>
    </location>
</feature>
<keyword evidence="2" id="KW-0472">Membrane</keyword>
<protein>
    <recommendedName>
        <fullName evidence="5">DUF2339 domain-containing protein</fullName>
    </recommendedName>
</protein>
<feature type="transmembrane region" description="Helical" evidence="2">
    <location>
        <begin position="794"/>
        <end position="815"/>
    </location>
</feature>
<keyword evidence="2" id="KW-0812">Transmembrane</keyword>
<dbReference type="RefSeq" id="WP_012824841.1">
    <property type="nucleotide sequence ID" value="NC_013422.1"/>
</dbReference>
<dbReference type="InterPro" id="IPR014600">
    <property type="entry name" value="UCP035905_mem"/>
</dbReference>
<feature type="transmembrane region" description="Helical" evidence="2">
    <location>
        <begin position="389"/>
        <end position="408"/>
    </location>
</feature>
<gene>
    <name evidence="3" type="ordered locus">Hneap_1987</name>
</gene>
<evidence type="ECO:0000313" key="3">
    <source>
        <dbReference type="EMBL" id="ACX96809.1"/>
    </source>
</evidence>
<feature type="transmembrane region" description="Helical" evidence="2">
    <location>
        <begin position="228"/>
        <end position="248"/>
    </location>
</feature>
<dbReference type="eggNOG" id="COG5373">
    <property type="taxonomic scope" value="Bacteria"/>
</dbReference>
<feature type="transmembrane region" description="Helical" evidence="2">
    <location>
        <begin position="724"/>
        <end position="743"/>
    </location>
</feature>
<feature type="transmembrane region" description="Helical" evidence="2">
    <location>
        <begin position="874"/>
        <end position="896"/>
    </location>
</feature>
<feature type="transmembrane region" description="Helical" evidence="2">
    <location>
        <begin position="254"/>
        <end position="275"/>
    </location>
</feature>
<feature type="transmembrane region" description="Helical" evidence="2">
    <location>
        <begin position="414"/>
        <end position="432"/>
    </location>
</feature>
<dbReference type="OrthoDB" id="207428at2"/>
<feature type="transmembrane region" description="Helical" evidence="2">
    <location>
        <begin position="305"/>
        <end position="323"/>
    </location>
</feature>
<feature type="transmembrane region" description="Helical" evidence="2">
    <location>
        <begin position="198"/>
        <end position="221"/>
    </location>
</feature>
<organism evidence="3 4">
    <name type="scientific">Halothiobacillus neapolitanus (strain ATCC 23641 / DSM 15147 / CIP 104769 / NCIMB 8539 / c2)</name>
    <name type="common">Thiobacillus neapolitanus</name>
    <dbReference type="NCBI Taxonomy" id="555778"/>
    <lineage>
        <taxon>Bacteria</taxon>
        <taxon>Pseudomonadati</taxon>
        <taxon>Pseudomonadota</taxon>
        <taxon>Gammaproteobacteria</taxon>
        <taxon>Chromatiales</taxon>
        <taxon>Halothiobacillaceae</taxon>
        <taxon>Halothiobacillus</taxon>
    </lineage>
</organism>
<keyword evidence="2" id="KW-1133">Transmembrane helix</keyword>
<feature type="transmembrane region" description="Helical" evidence="2">
    <location>
        <begin position="836"/>
        <end position="854"/>
    </location>
</feature>
<dbReference type="PANTHER" id="PTHR38434:SF1">
    <property type="entry name" value="BLL2549 PROTEIN"/>
    <property type="match status" value="1"/>
</dbReference>
<dbReference type="KEGG" id="hna:Hneap_1987"/>
<sequence length="973" mass="106023">MMITLTFVGLIFGMAMAGIWGAAFGALTGFLVAQVSRLNRQVQALIADQILLRDELRHLSQPPAQRASPSEASNPPAAPEPAVDEVASCAPQSKPDLVPSHEPLPESSSVPLKTVGESPVIARTNASLPEKDPENGASVSAWGAPSSAETGAPDGLSRLWSSVYRFLTEGNVVAKIGVIVLFFGLAFLLKYAADQALFPISVRLTLVGIGGLVLLGIGWYLRERHTGYALVLQGGGIGLTYLTLYAAFRLYGLLPAGVTMGLMLLVVAAAAVLAVVQDARSLAVLGIIGGFLAPILAGSDSGRHVDLFSYYLVLDFGIVFVAWRKAWRELNLLAFLFTFVIGTIWGGLNYKPALFSTTEPFLIGFYLIFLATALLFARQQRAGGQRDYVQSTLVFGPPLVGFGLQAALVQNFEYGLAWSAFGLGALYLVLWLGLRRAVGEYFKILNDAFLLLGLGFVSLAVPFAFDGQWTSTTWALEGAAMLWVGLRQGKTWPVVFGLLLQLGAGVAFGDDPSSLDPTHWPLLDGYFLSGGLIALSGLASAYLLRDWRNWVPVPALLTLWGLAWWFGTGFYDLAHVASWLQPFTLWLMFASASMLLVQWVRGRLQDWSILRYTLALQTVWMWALGGLILLLNMSPFHEGGWFAWLLAFATLYGGLYWSERRSESVFASERLHGLGLWLLAPVLAPQLADAIFRGLFGFTLYFGWFDLGPRGIMHPNTPGVWTAMSWGLIPVLLLSWVGSARHWPFAERFGHAADYRGWVASGLGVFLLGWMFIVHGLWVTDPVMGAGWGQPAQIGYLPLFNALDFVSALALFALWRHGRLTGAYFLNYAGERTQQVLHWLMGAAAFVWLNAMIARSLNAYAGLPLDDGRFLHEALAQTTYSIAWSLLGLILIVLASRLKQRRLWLVAAGLLGVVVLKLFLVDLSGSDTLARIISFVGVGVLLLLAGYIAPIPAKQAPFANDDQNTNDSEQKAD</sequence>
<dbReference type="Pfam" id="PF10101">
    <property type="entry name" value="DUF2339"/>
    <property type="match status" value="1"/>
</dbReference>
<feature type="transmembrane region" description="Helical" evidence="2">
    <location>
        <begin position="755"/>
        <end position="774"/>
    </location>
</feature>
<dbReference type="AlphaFoldDB" id="D0KVH9"/>
<feature type="transmembrane region" description="Helical" evidence="2">
    <location>
        <begin position="551"/>
        <end position="571"/>
    </location>
</feature>
<evidence type="ECO:0008006" key="5">
    <source>
        <dbReference type="Google" id="ProtNLM"/>
    </source>
</evidence>
<proteinExistence type="predicted"/>
<keyword evidence="4" id="KW-1185">Reference proteome</keyword>
<name>D0KVH9_HALNC</name>
<evidence type="ECO:0000256" key="2">
    <source>
        <dbReference type="SAM" id="Phobius"/>
    </source>
</evidence>
<feature type="transmembrane region" description="Helical" evidence="2">
    <location>
        <begin position="330"/>
        <end position="348"/>
    </location>
</feature>